<reference evidence="1" key="1">
    <citation type="journal article" date="2020" name="Stud. Mycol.">
        <title>101 Dothideomycetes genomes: a test case for predicting lifestyles and emergence of pathogens.</title>
        <authorList>
            <person name="Haridas S."/>
            <person name="Albert R."/>
            <person name="Binder M."/>
            <person name="Bloem J."/>
            <person name="Labutti K."/>
            <person name="Salamov A."/>
            <person name="Andreopoulos B."/>
            <person name="Baker S."/>
            <person name="Barry K."/>
            <person name="Bills G."/>
            <person name="Bluhm B."/>
            <person name="Cannon C."/>
            <person name="Castanera R."/>
            <person name="Culley D."/>
            <person name="Daum C."/>
            <person name="Ezra D."/>
            <person name="Gonzalez J."/>
            <person name="Henrissat B."/>
            <person name="Kuo A."/>
            <person name="Liang C."/>
            <person name="Lipzen A."/>
            <person name="Lutzoni F."/>
            <person name="Magnuson J."/>
            <person name="Mondo S."/>
            <person name="Nolan M."/>
            <person name="Ohm R."/>
            <person name="Pangilinan J."/>
            <person name="Park H.-J."/>
            <person name="Ramirez L."/>
            <person name="Alfaro M."/>
            <person name="Sun H."/>
            <person name="Tritt A."/>
            <person name="Yoshinaga Y."/>
            <person name="Zwiers L.-H."/>
            <person name="Turgeon B."/>
            <person name="Goodwin S."/>
            <person name="Spatafora J."/>
            <person name="Crous P."/>
            <person name="Grigoriev I."/>
        </authorList>
    </citation>
    <scope>NUCLEOTIDE SEQUENCE</scope>
    <source>
        <strain evidence="1">Tuck. ex Michener</strain>
    </source>
</reference>
<keyword evidence="2" id="KW-1185">Reference proteome</keyword>
<gene>
    <name evidence="1" type="ORF">EV356DRAFT_517960</name>
</gene>
<proteinExistence type="predicted"/>
<organism evidence="1 2">
    <name type="scientific">Viridothelium virens</name>
    <name type="common">Speckled blister lichen</name>
    <name type="synonym">Trypethelium virens</name>
    <dbReference type="NCBI Taxonomy" id="1048519"/>
    <lineage>
        <taxon>Eukaryota</taxon>
        <taxon>Fungi</taxon>
        <taxon>Dikarya</taxon>
        <taxon>Ascomycota</taxon>
        <taxon>Pezizomycotina</taxon>
        <taxon>Dothideomycetes</taxon>
        <taxon>Dothideomycetes incertae sedis</taxon>
        <taxon>Trypetheliales</taxon>
        <taxon>Trypetheliaceae</taxon>
        <taxon>Viridothelium</taxon>
    </lineage>
</organism>
<evidence type="ECO:0000313" key="2">
    <source>
        <dbReference type="Proteomes" id="UP000800092"/>
    </source>
</evidence>
<evidence type="ECO:0000313" key="1">
    <source>
        <dbReference type="EMBL" id="KAF2238688.1"/>
    </source>
</evidence>
<dbReference type="Proteomes" id="UP000800092">
    <property type="component" value="Unassembled WGS sequence"/>
</dbReference>
<dbReference type="EMBL" id="ML991775">
    <property type="protein sequence ID" value="KAF2238688.1"/>
    <property type="molecule type" value="Genomic_DNA"/>
</dbReference>
<name>A0A6A6HLL3_VIRVR</name>
<dbReference type="AlphaFoldDB" id="A0A6A6HLL3"/>
<sequence>MAGNVPLLRLPLELQHEIYSYVIASQSSEFINERGYLSFPVALLHALGTNRPDFWRSNCIESEDCNTYRQWVRKCAVILDFSASTGDDHQADLIQKRRQVEKLVDLLKEFESLDTLTISLDSYIRHSWVSLGKREYNEGVDSPHRRRMNEREYQKLLRTTTIILEPLKQLRGIRNVQMNHNTDLLQDGELQDIVGA</sequence>
<protein>
    <submittedName>
        <fullName evidence="1">Uncharacterized protein</fullName>
    </submittedName>
</protein>
<accession>A0A6A6HLL3</accession>